<dbReference type="OrthoDB" id="5511523at2"/>
<dbReference type="STRING" id="1121391.SAMN02745206_01595"/>
<dbReference type="InterPro" id="IPR009875">
    <property type="entry name" value="PilZ_domain"/>
</dbReference>
<name>A0A1M5A0Q4_9BACT</name>
<dbReference type="Proteomes" id="UP000184076">
    <property type="component" value="Unassembled WGS sequence"/>
</dbReference>
<reference evidence="3" key="1">
    <citation type="submission" date="2016-11" db="EMBL/GenBank/DDBJ databases">
        <authorList>
            <person name="Varghese N."/>
            <person name="Submissions S."/>
        </authorList>
    </citation>
    <scope>NUCLEOTIDE SEQUENCE [LARGE SCALE GENOMIC DNA]</scope>
    <source>
        <strain evidence="3">DSM 9756</strain>
    </source>
</reference>
<dbReference type="Pfam" id="PF07238">
    <property type="entry name" value="PilZ"/>
    <property type="match status" value="1"/>
</dbReference>
<dbReference type="GO" id="GO:0035438">
    <property type="term" value="F:cyclic-di-GMP binding"/>
    <property type="evidence" value="ECO:0007669"/>
    <property type="project" value="InterPro"/>
</dbReference>
<proteinExistence type="predicted"/>
<accession>A0A1M5A0Q4</accession>
<keyword evidence="3" id="KW-1185">Reference proteome</keyword>
<protein>
    <submittedName>
        <fullName evidence="2">PilZ domain-containing protein</fullName>
    </submittedName>
</protein>
<gene>
    <name evidence="2" type="ORF">SAMN02745206_01595</name>
</gene>
<organism evidence="2 3">
    <name type="scientific">Desulfacinum infernum DSM 9756</name>
    <dbReference type="NCBI Taxonomy" id="1121391"/>
    <lineage>
        <taxon>Bacteria</taxon>
        <taxon>Pseudomonadati</taxon>
        <taxon>Thermodesulfobacteriota</taxon>
        <taxon>Syntrophobacteria</taxon>
        <taxon>Syntrophobacterales</taxon>
        <taxon>Syntrophobacteraceae</taxon>
        <taxon>Desulfacinum</taxon>
    </lineage>
</organism>
<feature type="domain" description="PilZ" evidence="1">
    <location>
        <begin position="56"/>
        <end position="153"/>
    </location>
</feature>
<dbReference type="Gene3D" id="2.40.10.220">
    <property type="entry name" value="predicted glycosyltransferase like domains"/>
    <property type="match status" value="1"/>
</dbReference>
<dbReference type="EMBL" id="FQVB01000013">
    <property type="protein sequence ID" value="SHF23845.1"/>
    <property type="molecule type" value="Genomic_DNA"/>
</dbReference>
<dbReference type="SUPFAM" id="SSF141371">
    <property type="entry name" value="PilZ domain-like"/>
    <property type="match status" value="1"/>
</dbReference>
<evidence type="ECO:0000313" key="2">
    <source>
        <dbReference type="EMBL" id="SHF23845.1"/>
    </source>
</evidence>
<dbReference type="RefSeq" id="WP_073038461.1">
    <property type="nucleotide sequence ID" value="NZ_FQVB01000013.1"/>
</dbReference>
<sequence length="156" mass="17869">MSEPVKKVYVSQDNSAIVICEACGRTKKLVNIQEEQPGKKIRVHCGCGANFTIILERRRYYRKQVYLPGYYAKTSVPGEHPMIVRDISLGGLRFETVEEHDLRKGDVVRVRFRLDNPDRTSITRPVIVRYAGHKVVGTEYFKDDPVDRALGAYLLK</sequence>
<evidence type="ECO:0000313" key="3">
    <source>
        <dbReference type="Proteomes" id="UP000184076"/>
    </source>
</evidence>
<evidence type="ECO:0000259" key="1">
    <source>
        <dbReference type="Pfam" id="PF07238"/>
    </source>
</evidence>
<dbReference type="AlphaFoldDB" id="A0A1M5A0Q4"/>